<feature type="region of interest" description="Disordered" evidence="1">
    <location>
        <begin position="1"/>
        <end position="25"/>
    </location>
</feature>
<evidence type="ECO:0000256" key="1">
    <source>
        <dbReference type="SAM" id="MobiDB-lite"/>
    </source>
</evidence>
<keyword evidence="3" id="KW-1185">Reference proteome</keyword>
<protein>
    <submittedName>
        <fullName evidence="2">Uncharacterized protein</fullName>
    </submittedName>
</protein>
<gene>
    <name evidence="2" type="ORF">BD410DRAFT_847100</name>
</gene>
<dbReference type="VEuPathDB" id="FungiDB:BD410DRAFT_847100"/>
<feature type="compositionally biased region" description="Low complexity" evidence="1">
    <location>
        <begin position="1"/>
        <end position="13"/>
    </location>
</feature>
<feature type="non-terminal residue" evidence="2">
    <location>
        <position position="1"/>
    </location>
</feature>
<proteinExistence type="predicted"/>
<reference evidence="2 3" key="1">
    <citation type="submission" date="2018-06" db="EMBL/GenBank/DDBJ databases">
        <title>A transcriptomic atlas of mushroom development highlights an independent origin of complex multicellularity.</title>
        <authorList>
            <consortium name="DOE Joint Genome Institute"/>
            <person name="Krizsan K."/>
            <person name="Almasi E."/>
            <person name="Merenyi Z."/>
            <person name="Sahu N."/>
            <person name="Viragh M."/>
            <person name="Koszo T."/>
            <person name="Mondo S."/>
            <person name="Kiss B."/>
            <person name="Balint B."/>
            <person name="Kues U."/>
            <person name="Barry K."/>
            <person name="Hegedus J.C."/>
            <person name="Henrissat B."/>
            <person name="Johnson J."/>
            <person name="Lipzen A."/>
            <person name="Ohm R."/>
            <person name="Nagy I."/>
            <person name="Pangilinan J."/>
            <person name="Yan J."/>
            <person name="Xiong Y."/>
            <person name="Grigoriev I.V."/>
            <person name="Hibbett D.S."/>
            <person name="Nagy L.G."/>
        </authorList>
    </citation>
    <scope>NUCLEOTIDE SEQUENCE [LARGE SCALE GENOMIC DNA]</scope>
    <source>
        <strain evidence="2 3">SZMC22713</strain>
    </source>
</reference>
<dbReference type="EMBL" id="ML170751">
    <property type="protein sequence ID" value="TDL13292.1"/>
    <property type="molecule type" value="Genomic_DNA"/>
</dbReference>
<evidence type="ECO:0000313" key="3">
    <source>
        <dbReference type="Proteomes" id="UP000294933"/>
    </source>
</evidence>
<sequence length="215" mass="23709">YHDAQLPQGLSSPSPSPLKPPTDFDVDITSRRFRASRANGDTIDAEQIVLCTRQSSSPRGPPRGPPVTVVFKGAAFLTHFKRVLPTFLENRITFYDDINVTIRSRLASAIIARSFDEPPPSFGSVVSIPQLAILVTAIIEQHGGAGLISSFSWRTKDEIVHTDVIATSVLRRYLDDDAAVQAGNIFDEIEADDGMPELKDFDFGMDEIEQFSDEE</sequence>
<accession>A0A4Y7PEP8</accession>
<organism evidence="2 3">
    <name type="scientific">Rickenella mellea</name>
    <dbReference type="NCBI Taxonomy" id="50990"/>
    <lineage>
        <taxon>Eukaryota</taxon>
        <taxon>Fungi</taxon>
        <taxon>Dikarya</taxon>
        <taxon>Basidiomycota</taxon>
        <taxon>Agaricomycotina</taxon>
        <taxon>Agaricomycetes</taxon>
        <taxon>Hymenochaetales</taxon>
        <taxon>Rickenellaceae</taxon>
        <taxon>Rickenella</taxon>
    </lineage>
</organism>
<dbReference type="AlphaFoldDB" id="A0A4Y7PEP8"/>
<evidence type="ECO:0000313" key="2">
    <source>
        <dbReference type="EMBL" id="TDL13292.1"/>
    </source>
</evidence>
<name>A0A4Y7PEP8_9AGAM</name>
<dbReference type="Proteomes" id="UP000294933">
    <property type="component" value="Unassembled WGS sequence"/>
</dbReference>